<dbReference type="PANTHER" id="PTHR28290:SF1">
    <property type="entry name" value="ENHANCER OF TRANSLATION TERMINATION 1"/>
    <property type="match status" value="1"/>
</dbReference>
<feature type="compositionally biased region" description="Basic and acidic residues" evidence="9">
    <location>
        <begin position="21"/>
        <end position="40"/>
    </location>
</feature>
<sequence>MAGTTKRPVGIGKLNKQKKRKLEDSRSESPEKKIAGKEDTPEVATTEFSTESNELTVKLNEEVDPNDPISQLRGLWHTWLKSEKDNEMILNGVIHECDRMLRKVHNLSSDTKDKISKSEDNENEIKLNGEFYSIYALALAELASFHTINEDDLEDEEETEKKEEKKASVDDDDEVEKVKDFFDAAMERLEEGFEKFKDDEESLIDLNFAKSKTILSRIPLEYISSLKVEDKIKELPNLPNLKNLLDESIKSYEYSIKTIIKDISKYNKIINNENDYNLQMDILDSFDDLLDIVDNFGKHHEEGLDSDDEENEKLIEDNEVQLHKSHPLYAIKESDDYNLWWREQSLQLFELVKNNSKDDSENEDLKKLIRNISSKIGQSYLMEAEEPSSIYTMLEYYNDEENEAGNGEINGLTANEASKIAIELIKTAIKFLKEAYNDEDPQSWVNLAESEISLGNLYPLESEVQEKYYQRAEKRLNKANNATHGKYQDILDNLLKKD</sequence>
<dbReference type="AlphaFoldDB" id="A0A9W6WEQ9"/>
<comment type="similarity">
    <text evidence="3">Belongs to the ETT1 family.</text>
</comment>
<dbReference type="GO" id="GO:2000640">
    <property type="term" value="P:positive regulation of SREBP signaling pathway"/>
    <property type="evidence" value="ECO:0007669"/>
    <property type="project" value="TreeGrafter"/>
</dbReference>
<dbReference type="EMBL" id="BSXN01000392">
    <property type="protein sequence ID" value="GME68356.1"/>
    <property type="molecule type" value="Genomic_DNA"/>
</dbReference>
<protein>
    <recommendedName>
        <fullName evidence="4">Enhancer of translation termination 1</fullName>
    </recommendedName>
</protein>
<keyword evidence="6" id="KW-0805">Transcription regulation</keyword>
<keyword evidence="8" id="KW-0539">Nucleus</keyword>
<proteinExistence type="inferred from homology"/>
<feature type="region of interest" description="Disordered" evidence="9">
    <location>
        <begin position="1"/>
        <end position="54"/>
    </location>
</feature>
<keyword evidence="5" id="KW-0810">Translation regulation</keyword>
<reference evidence="10" key="1">
    <citation type="submission" date="2023-04" db="EMBL/GenBank/DDBJ databases">
        <title>Candida boidinii NBRC 10035.</title>
        <authorList>
            <person name="Ichikawa N."/>
            <person name="Sato H."/>
            <person name="Tonouchi N."/>
        </authorList>
    </citation>
    <scope>NUCLEOTIDE SEQUENCE</scope>
    <source>
        <strain evidence="10">NBRC 10035</strain>
    </source>
</reference>
<comment type="function">
    <text evidence="1">Required for correct translation termination and probably involved in regulation of hypoxic gene expression.</text>
</comment>
<comment type="subcellular location">
    <subcellularLocation>
        <location evidence="2">Nucleus</location>
    </subcellularLocation>
</comment>
<evidence type="ECO:0000256" key="9">
    <source>
        <dbReference type="SAM" id="MobiDB-lite"/>
    </source>
</evidence>
<dbReference type="Pfam" id="PF12753">
    <property type="entry name" value="Nro1"/>
    <property type="match status" value="1"/>
</dbReference>
<keyword evidence="7" id="KW-0804">Transcription</keyword>
<organism evidence="10 11">
    <name type="scientific">Candida boidinii</name>
    <name type="common">Yeast</name>
    <dbReference type="NCBI Taxonomy" id="5477"/>
    <lineage>
        <taxon>Eukaryota</taxon>
        <taxon>Fungi</taxon>
        <taxon>Dikarya</taxon>
        <taxon>Ascomycota</taxon>
        <taxon>Saccharomycotina</taxon>
        <taxon>Pichiomycetes</taxon>
        <taxon>Pichiales</taxon>
        <taxon>Pichiaceae</taxon>
        <taxon>Ogataea</taxon>
        <taxon>Ogataea/Candida clade</taxon>
    </lineage>
</organism>
<feature type="compositionally biased region" description="Basic and acidic residues" evidence="9">
    <location>
        <begin position="159"/>
        <end position="169"/>
    </location>
</feature>
<evidence type="ECO:0000256" key="5">
    <source>
        <dbReference type="ARBA" id="ARBA00022845"/>
    </source>
</evidence>
<evidence type="ECO:0000256" key="7">
    <source>
        <dbReference type="ARBA" id="ARBA00023163"/>
    </source>
</evidence>
<comment type="caution">
    <text evidence="10">The sequence shown here is derived from an EMBL/GenBank/DDBJ whole genome shotgun (WGS) entry which is preliminary data.</text>
</comment>
<dbReference type="GO" id="GO:0006417">
    <property type="term" value="P:regulation of translation"/>
    <property type="evidence" value="ECO:0007669"/>
    <property type="project" value="UniProtKB-KW"/>
</dbReference>
<dbReference type="Proteomes" id="UP001165120">
    <property type="component" value="Unassembled WGS sequence"/>
</dbReference>
<gene>
    <name evidence="10" type="ORF">Cboi02_000159800</name>
</gene>
<dbReference type="InterPro" id="IPR024318">
    <property type="entry name" value="Nro1/ETT1"/>
</dbReference>
<name>A0A9W6WEQ9_CANBO</name>
<evidence type="ECO:0000256" key="6">
    <source>
        <dbReference type="ARBA" id="ARBA00023015"/>
    </source>
</evidence>
<dbReference type="PANTHER" id="PTHR28290">
    <property type="entry name" value="ENHANCER OF TRANSLATION TERMINATION 1"/>
    <property type="match status" value="1"/>
</dbReference>
<accession>A0A9W6WEQ9</accession>
<evidence type="ECO:0000256" key="2">
    <source>
        <dbReference type="ARBA" id="ARBA00004123"/>
    </source>
</evidence>
<evidence type="ECO:0000256" key="4">
    <source>
        <dbReference type="ARBA" id="ARBA00017359"/>
    </source>
</evidence>
<evidence type="ECO:0000313" key="10">
    <source>
        <dbReference type="EMBL" id="GME68356.1"/>
    </source>
</evidence>
<feature type="region of interest" description="Disordered" evidence="9">
    <location>
        <begin position="150"/>
        <end position="172"/>
    </location>
</feature>
<evidence type="ECO:0000256" key="8">
    <source>
        <dbReference type="ARBA" id="ARBA00023242"/>
    </source>
</evidence>
<evidence type="ECO:0000256" key="1">
    <source>
        <dbReference type="ARBA" id="ARBA00003395"/>
    </source>
</evidence>
<keyword evidence="11" id="KW-1185">Reference proteome</keyword>
<evidence type="ECO:0000256" key="3">
    <source>
        <dbReference type="ARBA" id="ARBA00007273"/>
    </source>
</evidence>
<evidence type="ECO:0000313" key="11">
    <source>
        <dbReference type="Proteomes" id="UP001165120"/>
    </source>
</evidence>
<dbReference type="GO" id="GO:0005634">
    <property type="term" value="C:nucleus"/>
    <property type="evidence" value="ECO:0007669"/>
    <property type="project" value="UniProtKB-SubCell"/>
</dbReference>